<comment type="caution">
    <text evidence="1">The sequence shown here is derived from an EMBL/GenBank/DDBJ whole genome shotgun (WGS) entry which is preliminary data.</text>
</comment>
<organism evidence="1">
    <name type="scientific">marine sediment metagenome</name>
    <dbReference type="NCBI Taxonomy" id="412755"/>
    <lineage>
        <taxon>unclassified sequences</taxon>
        <taxon>metagenomes</taxon>
        <taxon>ecological metagenomes</taxon>
    </lineage>
</organism>
<proteinExistence type="predicted"/>
<dbReference type="AlphaFoldDB" id="X1JNM2"/>
<feature type="non-terminal residue" evidence="1">
    <location>
        <position position="37"/>
    </location>
</feature>
<dbReference type="EMBL" id="BARU01036971">
    <property type="protein sequence ID" value="GAH83025.1"/>
    <property type="molecule type" value="Genomic_DNA"/>
</dbReference>
<gene>
    <name evidence="1" type="ORF">S03H2_57661</name>
</gene>
<protein>
    <submittedName>
        <fullName evidence="1">Uncharacterized protein</fullName>
    </submittedName>
</protein>
<sequence length="37" mass="4272">MPSTKPTFEELKKSSWFAVPYEAIDPGIRDFVKKVND</sequence>
<evidence type="ECO:0000313" key="1">
    <source>
        <dbReference type="EMBL" id="GAH83025.1"/>
    </source>
</evidence>
<accession>X1JNM2</accession>
<name>X1JNM2_9ZZZZ</name>
<reference evidence="1" key="1">
    <citation type="journal article" date="2014" name="Front. Microbiol.">
        <title>High frequency of phylogenetically diverse reductive dehalogenase-homologous genes in deep subseafloor sedimentary metagenomes.</title>
        <authorList>
            <person name="Kawai M."/>
            <person name="Futagami T."/>
            <person name="Toyoda A."/>
            <person name="Takaki Y."/>
            <person name="Nishi S."/>
            <person name="Hori S."/>
            <person name="Arai W."/>
            <person name="Tsubouchi T."/>
            <person name="Morono Y."/>
            <person name="Uchiyama I."/>
            <person name="Ito T."/>
            <person name="Fujiyama A."/>
            <person name="Inagaki F."/>
            <person name="Takami H."/>
        </authorList>
    </citation>
    <scope>NUCLEOTIDE SEQUENCE</scope>
    <source>
        <strain evidence="1">Expedition CK06-06</strain>
    </source>
</reference>